<feature type="compositionally biased region" description="Basic and acidic residues" evidence="1">
    <location>
        <begin position="35"/>
        <end position="52"/>
    </location>
</feature>
<organism evidence="2 3">
    <name type="scientific">Taxus chinensis</name>
    <name type="common">Chinese yew</name>
    <name type="synonym">Taxus wallichiana var. chinensis</name>
    <dbReference type="NCBI Taxonomy" id="29808"/>
    <lineage>
        <taxon>Eukaryota</taxon>
        <taxon>Viridiplantae</taxon>
        <taxon>Streptophyta</taxon>
        <taxon>Embryophyta</taxon>
        <taxon>Tracheophyta</taxon>
        <taxon>Spermatophyta</taxon>
        <taxon>Pinopsida</taxon>
        <taxon>Pinidae</taxon>
        <taxon>Conifers II</taxon>
        <taxon>Cupressales</taxon>
        <taxon>Taxaceae</taxon>
        <taxon>Taxus</taxon>
    </lineage>
</organism>
<gene>
    <name evidence="2" type="ORF">KI387_030164</name>
</gene>
<evidence type="ECO:0000313" key="3">
    <source>
        <dbReference type="Proteomes" id="UP000824469"/>
    </source>
</evidence>
<sequence length="52" mass="6146">VSPKKEAKVPIIFHKNEPFTDFQNSYMEGQGFDEISNHKPREEKEAMKHELE</sequence>
<reference evidence="2 3" key="1">
    <citation type="journal article" date="2021" name="Nat. Plants">
        <title>The Taxus genome provides insights into paclitaxel biosynthesis.</title>
        <authorList>
            <person name="Xiong X."/>
            <person name="Gou J."/>
            <person name="Liao Q."/>
            <person name="Li Y."/>
            <person name="Zhou Q."/>
            <person name="Bi G."/>
            <person name="Li C."/>
            <person name="Du R."/>
            <person name="Wang X."/>
            <person name="Sun T."/>
            <person name="Guo L."/>
            <person name="Liang H."/>
            <person name="Lu P."/>
            <person name="Wu Y."/>
            <person name="Zhang Z."/>
            <person name="Ro D.K."/>
            <person name="Shang Y."/>
            <person name="Huang S."/>
            <person name="Yan J."/>
        </authorList>
    </citation>
    <scope>NUCLEOTIDE SEQUENCE [LARGE SCALE GENOMIC DNA]</scope>
    <source>
        <strain evidence="2">Ta-2019</strain>
    </source>
</reference>
<protein>
    <submittedName>
        <fullName evidence="2">Uncharacterized protein</fullName>
    </submittedName>
</protein>
<accession>A0AA38FE66</accession>
<dbReference type="AlphaFoldDB" id="A0AA38FE66"/>
<keyword evidence="3" id="KW-1185">Reference proteome</keyword>
<feature type="non-terminal residue" evidence="2">
    <location>
        <position position="1"/>
    </location>
</feature>
<dbReference type="Proteomes" id="UP000824469">
    <property type="component" value="Unassembled WGS sequence"/>
</dbReference>
<evidence type="ECO:0000313" key="2">
    <source>
        <dbReference type="EMBL" id="KAH9298482.1"/>
    </source>
</evidence>
<name>A0AA38FE66_TAXCH</name>
<dbReference type="EMBL" id="JAHRHJ020000010">
    <property type="protein sequence ID" value="KAH9298482.1"/>
    <property type="molecule type" value="Genomic_DNA"/>
</dbReference>
<evidence type="ECO:0000256" key="1">
    <source>
        <dbReference type="SAM" id="MobiDB-lite"/>
    </source>
</evidence>
<feature type="region of interest" description="Disordered" evidence="1">
    <location>
        <begin position="22"/>
        <end position="52"/>
    </location>
</feature>
<proteinExistence type="predicted"/>
<comment type="caution">
    <text evidence="2">The sequence shown here is derived from an EMBL/GenBank/DDBJ whole genome shotgun (WGS) entry which is preliminary data.</text>
</comment>
<feature type="non-terminal residue" evidence="2">
    <location>
        <position position="52"/>
    </location>
</feature>